<evidence type="ECO:0000256" key="2">
    <source>
        <dbReference type="ARBA" id="ARBA00023002"/>
    </source>
</evidence>
<comment type="pathway">
    <text evidence="1">Mycotoxin biosynthesis.</text>
</comment>
<keyword evidence="4" id="KW-0808">Transferase</keyword>
<gene>
    <name evidence="4" type="ORF">MIND_00233600</name>
</gene>
<dbReference type="RefSeq" id="XP_037224315.1">
    <property type="nucleotide sequence ID" value="XM_037359220.1"/>
</dbReference>
<evidence type="ECO:0000313" key="5">
    <source>
        <dbReference type="Proteomes" id="UP000636479"/>
    </source>
</evidence>
<sequence length="179" mass="20821">MALSTKKTSLFPVLLLILLVKTAAIVWIRRFRPNPPSQYSYLGDDYPRAWPIPMTGPVHMPLENTVRYAIESPEADEEWRSMSPNDGIIHLGKHRRPFSISMFHQLRCIDILRKEMWLAQTTGVTKPDSMLNRHCVNYLRQMMFCTADSTLDVVRGPIAHPLVVPEFFTYSPTWRDRQH</sequence>
<evidence type="ECO:0000313" key="4">
    <source>
        <dbReference type="EMBL" id="KAF7312207.1"/>
    </source>
</evidence>
<dbReference type="Proteomes" id="UP000636479">
    <property type="component" value="Unassembled WGS sequence"/>
</dbReference>
<reference evidence="4" key="1">
    <citation type="submission" date="2020-05" db="EMBL/GenBank/DDBJ databases">
        <title>Mycena genomes resolve the evolution of fungal bioluminescence.</title>
        <authorList>
            <person name="Tsai I.J."/>
        </authorList>
    </citation>
    <scope>NUCLEOTIDE SEQUENCE</scope>
    <source>
        <strain evidence="4">171206Taipei</strain>
    </source>
</reference>
<dbReference type="GO" id="GO:0016740">
    <property type="term" value="F:transferase activity"/>
    <property type="evidence" value="ECO:0007669"/>
    <property type="project" value="UniProtKB-KW"/>
</dbReference>
<dbReference type="GeneID" id="59341736"/>
<comment type="caution">
    <text evidence="4">The sequence shown here is derived from an EMBL/GenBank/DDBJ whole genome shotgun (WGS) entry which is preliminary data.</text>
</comment>
<comment type="similarity">
    <text evidence="3">Belongs to the ustYa family.</text>
</comment>
<dbReference type="OrthoDB" id="3687641at2759"/>
<dbReference type="PANTHER" id="PTHR33365:SF11">
    <property type="entry name" value="TAT PATHWAY SIGNAL SEQUENCE"/>
    <property type="match status" value="1"/>
</dbReference>
<evidence type="ECO:0000256" key="3">
    <source>
        <dbReference type="ARBA" id="ARBA00035112"/>
    </source>
</evidence>
<dbReference type="Pfam" id="PF11807">
    <property type="entry name" value="UstYa"/>
    <property type="match status" value="1"/>
</dbReference>
<dbReference type="GO" id="GO:0016491">
    <property type="term" value="F:oxidoreductase activity"/>
    <property type="evidence" value="ECO:0007669"/>
    <property type="project" value="UniProtKB-KW"/>
</dbReference>
<dbReference type="GO" id="GO:0043386">
    <property type="term" value="P:mycotoxin biosynthetic process"/>
    <property type="evidence" value="ECO:0007669"/>
    <property type="project" value="InterPro"/>
</dbReference>
<dbReference type="AlphaFoldDB" id="A0A8H6T933"/>
<keyword evidence="2" id="KW-0560">Oxidoreductase</keyword>
<dbReference type="EMBL" id="JACAZF010000002">
    <property type="protein sequence ID" value="KAF7312207.1"/>
    <property type="molecule type" value="Genomic_DNA"/>
</dbReference>
<proteinExistence type="inferred from homology"/>
<accession>A0A8H6T933</accession>
<protein>
    <submittedName>
        <fullName evidence="4">N-acetyltransferase domain-containing protein</fullName>
    </submittedName>
</protein>
<organism evidence="4 5">
    <name type="scientific">Mycena indigotica</name>
    <dbReference type="NCBI Taxonomy" id="2126181"/>
    <lineage>
        <taxon>Eukaryota</taxon>
        <taxon>Fungi</taxon>
        <taxon>Dikarya</taxon>
        <taxon>Basidiomycota</taxon>
        <taxon>Agaricomycotina</taxon>
        <taxon>Agaricomycetes</taxon>
        <taxon>Agaricomycetidae</taxon>
        <taxon>Agaricales</taxon>
        <taxon>Marasmiineae</taxon>
        <taxon>Mycenaceae</taxon>
        <taxon>Mycena</taxon>
    </lineage>
</organism>
<keyword evidence="5" id="KW-1185">Reference proteome</keyword>
<dbReference type="InterPro" id="IPR021765">
    <property type="entry name" value="UstYa-like"/>
</dbReference>
<evidence type="ECO:0000256" key="1">
    <source>
        <dbReference type="ARBA" id="ARBA00004685"/>
    </source>
</evidence>
<dbReference type="PANTHER" id="PTHR33365">
    <property type="entry name" value="YALI0B05434P"/>
    <property type="match status" value="1"/>
</dbReference>
<name>A0A8H6T933_9AGAR</name>